<reference evidence="3" key="2">
    <citation type="submission" date="2016-10" db="EMBL/GenBank/DDBJ databases">
        <authorList>
            <person name="de Groot N.N."/>
        </authorList>
    </citation>
    <scope>NUCLEOTIDE SEQUENCE [LARGE SCALE GENOMIC DNA]</scope>
    <source>
        <strain evidence="3">DSM 17908</strain>
    </source>
</reference>
<protein>
    <submittedName>
        <fullName evidence="3">Arc-like DNA binding domain-containing protein</fullName>
    </submittedName>
    <submittedName>
        <fullName evidence="2">Rha family transcriptional regulator</fullName>
    </submittedName>
</protein>
<dbReference type="RefSeq" id="WP_092513727.1">
    <property type="nucleotide sequence ID" value="NZ_CAWNQB010000003.1"/>
</dbReference>
<dbReference type="InterPro" id="IPR005569">
    <property type="entry name" value="Arc_DNA-bd_dom"/>
</dbReference>
<evidence type="ECO:0000313" key="4">
    <source>
        <dbReference type="Proteomes" id="UP000198919"/>
    </source>
</evidence>
<evidence type="ECO:0000313" key="2">
    <source>
        <dbReference type="EMBL" id="PHM39303.1"/>
    </source>
</evidence>
<dbReference type="AlphaFoldDB" id="A0A1I3WMP4"/>
<feature type="domain" description="Arc-like DNA binding" evidence="1">
    <location>
        <begin position="2"/>
        <end position="50"/>
    </location>
</feature>
<dbReference type="Pfam" id="PF03869">
    <property type="entry name" value="Arc"/>
    <property type="match status" value="1"/>
</dbReference>
<dbReference type="Proteomes" id="UP000224607">
    <property type="component" value="Unassembled WGS sequence"/>
</dbReference>
<evidence type="ECO:0000313" key="5">
    <source>
        <dbReference type="Proteomes" id="UP000224607"/>
    </source>
</evidence>
<reference evidence="4" key="1">
    <citation type="submission" date="2016-10" db="EMBL/GenBank/DDBJ databases">
        <authorList>
            <person name="Varghese N."/>
            <person name="Submissions S."/>
        </authorList>
    </citation>
    <scope>NUCLEOTIDE SEQUENCE [LARGE SCALE GENOMIC DNA]</scope>
    <source>
        <strain evidence="4">DSM 17908</strain>
    </source>
</reference>
<organism evidence="3 4">
    <name type="scientific">Xenorhabdus mauleonii</name>
    <dbReference type="NCBI Taxonomy" id="351675"/>
    <lineage>
        <taxon>Bacteria</taxon>
        <taxon>Pseudomonadati</taxon>
        <taxon>Pseudomonadota</taxon>
        <taxon>Gammaproteobacteria</taxon>
        <taxon>Enterobacterales</taxon>
        <taxon>Morganellaceae</taxon>
        <taxon>Xenorhabdus</taxon>
    </lineage>
</organism>
<proteinExistence type="predicted"/>
<evidence type="ECO:0000313" key="3">
    <source>
        <dbReference type="EMBL" id="SFK08449.1"/>
    </source>
</evidence>
<dbReference type="STRING" id="351675.SAMN05421680_1286"/>
<gene>
    <name evidence="3" type="ORF">SAMN05421680_1286</name>
    <name evidence="2" type="ORF">Xmau_02907</name>
</gene>
<dbReference type="GO" id="GO:0006355">
    <property type="term" value="P:regulation of DNA-templated transcription"/>
    <property type="evidence" value="ECO:0007669"/>
    <property type="project" value="InterPro"/>
</dbReference>
<dbReference type="InterPro" id="IPR013321">
    <property type="entry name" value="Arc_rbn_hlx_hlx"/>
</dbReference>
<sequence>MSREDPQLRVRIPAELKETLEQKAKENKRTLTAEIVDRLEETTVQDSVVGSSDGFGRIADDYENLCGEFEELREKYEREYALDWADSNKDELRHAVERLHELLNHPSKK</sequence>
<dbReference type="InterPro" id="IPR010985">
    <property type="entry name" value="Ribbon_hlx_hlx"/>
</dbReference>
<dbReference type="OrthoDB" id="8685865at2"/>
<keyword evidence="5" id="KW-1185">Reference proteome</keyword>
<evidence type="ECO:0000259" key="1">
    <source>
        <dbReference type="Pfam" id="PF03869"/>
    </source>
</evidence>
<dbReference type="Proteomes" id="UP000198919">
    <property type="component" value="Unassembled WGS sequence"/>
</dbReference>
<accession>A0A1I3WMP4</accession>
<reference evidence="2 5" key="3">
    <citation type="journal article" date="2017" name="Nat. Microbiol.">
        <title>Natural product diversity associated with the nematode symbionts Photorhabdus and Xenorhabdus.</title>
        <authorList>
            <person name="Tobias N.J."/>
            <person name="Wolff H."/>
            <person name="Djahanschiri B."/>
            <person name="Grundmann F."/>
            <person name="Kronenwerth M."/>
            <person name="Shi Y.M."/>
            <person name="Simonyi S."/>
            <person name="Grun P."/>
            <person name="Shapiro-Ilan D."/>
            <person name="Pidot S.J."/>
            <person name="Stinear T.P."/>
            <person name="Ebersberger I."/>
            <person name="Bode H.B."/>
        </authorList>
    </citation>
    <scope>NUCLEOTIDE SEQUENCE [LARGE SCALE GENOMIC DNA]</scope>
    <source>
        <strain evidence="2 5">DSM 17908</strain>
    </source>
</reference>
<name>A0A1I3WMP4_9GAMM</name>
<dbReference type="EMBL" id="FORG01000028">
    <property type="protein sequence ID" value="SFK08449.1"/>
    <property type="molecule type" value="Genomic_DNA"/>
</dbReference>
<dbReference type="SUPFAM" id="SSF47598">
    <property type="entry name" value="Ribbon-helix-helix"/>
    <property type="match status" value="1"/>
</dbReference>
<dbReference type="EMBL" id="NITY01000011">
    <property type="protein sequence ID" value="PHM39303.1"/>
    <property type="molecule type" value="Genomic_DNA"/>
</dbReference>
<dbReference type="GO" id="GO:0043565">
    <property type="term" value="F:sequence-specific DNA binding"/>
    <property type="evidence" value="ECO:0007669"/>
    <property type="project" value="UniProtKB-ARBA"/>
</dbReference>
<dbReference type="Gene3D" id="1.10.1220.10">
    <property type="entry name" value="Met repressor-like"/>
    <property type="match status" value="1"/>
</dbReference>